<dbReference type="PANTHER" id="PTHR37812:SF1">
    <property type="entry name" value="MU-LIKE PROPHAGE FLUMU PROTEIN C"/>
    <property type="match status" value="1"/>
</dbReference>
<dbReference type="InterPro" id="IPR014875">
    <property type="entry name" value="Mor_transcription_activator"/>
</dbReference>
<reference evidence="2" key="1">
    <citation type="submission" date="2019-02" db="EMBL/GenBank/DDBJ databases">
        <authorList>
            <person name="Gruber-Vodicka R. H."/>
            <person name="Seah K. B. B."/>
        </authorList>
    </citation>
    <scope>NUCLEOTIDE SEQUENCE</scope>
    <source>
        <strain evidence="2">BECK_BY7</strain>
    </source>
</reference>
<feature type="domain" description="Mor transcription activator" evidence="1">
    <location>
        <begin position="12"/>
        <end position="116"/>
    </location>
</feature>
<dbReference type="InterPro" id="IPR052411">
    <property type="entry name" value="c-mor_Regulatory_Protein"/>
</dbReference>
<dbReference type="SUPFAM" id="SSF46689">
    <property type="entry name" value="Homeodomain-like"/>
    <property type="match status" value="1"/>
</dbReference>
<proteinExistence type="predicted"/>
<dbReference type="Pfam" id="PF08765">
    <property type="entry name" value="Mor"/>
    <property type="match status" value="1"/>
</dbReference>
<accession>A0A450WGZ3</accession>
<protein>
    <submittedName>
        <fullName evidence="2">Transcriptional regulator, Middle operon regulator (Mor) family</fullName>
    </submittedName>
</protein>
<dbReference type="AlphaFoldDB" id="A0A450WGZ3"/>
<dbReference type="InterPro" id="IPR009057">
    <property type="entry name" value="Homeodomain-like_sf"/>
</dbReference>
<gene>
    <name evidence="2" type="ORF">BECKLFY1418C_GA0070996_10222</name>
</gene>
<dbReference type="Gene3D" id="1.10.10.60">
    <property type="entry name" value="Homeodomain-like"/>
    <property type="match status" value="1"/>
</dbReference>
<sequence>MKNGAAMAPGKSKAPDLLREVKSEIATLLPKVTDRIDQEMADHVGHEIARYLSDAWGGMNIYFPKDGWRETHERNRRIWQEHTGKNIKQLVEKYGLSEQWTYAILRRMRKEIREERLRGVQQELRL</sequence>
<organism evidence="2">
    <name type="scientific">Candidatus Kentrum sp. LFY</name>
    <dbReference type="NCBI Taxonomy" id="2126342"/>
    <lineage>
        <taxon>Bacteria</taxon>
        <taxon>Pseudomonadati</taxon>
        <taxon>Pseudomonadota</taxon>
        <taxon>Gammaproteobacteria</taxon>
        <taxon>Candidatus Kentrum</taxon>
    </lineage>
</organism>
<evidence type="ECO:0000259" key="1">
    <source>
        <dbReference type="Pfam" id="PF08765"/>
    </source>
</evidence>
<evidence type="ECO:0000313" key="2">
    <source>
        <dbReference type="EMBL" id="VFK16221.1"/>
    </source>
</evidence>
<dbReference type="PANTHER" id="PTHR37812">
    <property type="entry name" value="MU-LIKE PROPHAGE FLUMU PROTEIN C"/>
    <property type="match status" value="1"/>
</dbReference>
<name>A0A450WGZ3_9GAMM</name>
<dbReference type="EMBL" id="CAADFN010000022">
    <property type="protein sequence ID" value="VFK16221.1"/>
    <property type="molecule type" value="Genomic_DNA"/>
</dbReference>